<dbReference type="EMBL" id="JTDW01000003">
    <property type="protein sequence ID" value="KJD36441.1"/>
    <property type="molecule type" value="Genomic_DNA"/>
</dbReference>
<dbReference type="PANTHER" id="PTHR23073">
    <property type="entry name" value="26S PROTEASOME REGULATORY SUBUNIT"/>
    <property type="match status" value="1"/>
</dbReference>
<reference evidence="5 6" key="1">
    <citation type="submission" date="2014-11" db="EMBL/GenBank/DDBJ databases">
        <title>Tamlana sedimentorum sp. nov., isolated from shallow sand sediments of the Sea of Japan.</title>
        <authorList>
            <person name="Romanenko L.A."/>
        </authorList>
    </citation>
    <scope>NUCLEOTIDE SEQUENCE [LARGE SCALE GENOMIC DNA]</scope>
    <source>
        <strain evidence="5 6">JCM 19808</strain>
    </source>
</reference>
<dbReference type="GO" id="GO:0005524">
    <property type="term" value="F:ATP binding"/>
    <property type="evidence" value="ECO:0007669"/>
    <property type="project" value="UniProtKB-KW"/>
</dbReference>
<dbReference type="OrthoDB" id="7438987at2"/>
<organism evidence="5 6">
    <name type="scientific">Neotamlana sedimentorum</name>
    <dbReference type="NCBI Taxonomy" id="1435349"/>
    <lineage>
        <taxon>Bacteria</taxon>
        <taxon>Pseudomonadati</taxon>
        <taxon>Bacteroidota</taxon>
        <taxon>Flavobacteriia</taxon>
        <taxon>Flavobacteriales</taxon>
        <taxon>Flavobacteriaceae</taxon>
        <taxon>Neotamlana</taxon>
    </lineage>
</organism>
<dbReference type="InterPro" id="IPR027417">
    <property type="entry name" value="P-loop_NTPase"/>
</dbReference>
<dbReference type="CDD" id="cd19481">
    <property type="entry name" value="RecA-like_protease"/>
    <property type="match status" value="1"/>
</dbReference>
<evidence type="ECO:0000256" key="1">
    <source>
        <dbReference type="ARBA" id="ARBA00006914"/>
    </source>
</evidence>
<dbReference type="GO" id="GO:0016887">
    <property type="term" value="F:ATP hydrolysis activity"/>
    <property type="evidence" value="ECO:0007669"/>
    <property type="project" value="InterPro"/>
</dbReference>
<proteinExistence type="inferred from homology"/>
<dbReference type="AlphaFoldDB" id="A0A0D7WBE9"/>
<evidence type="ECO:0000256" key="2">
    <source>
        <dbReference type="ARBA" id="ARBA00022741"/>
    </source>
</evidence>
<name>A0A0D7WBE9_9FLAO</name>
<evidence type="ECO:0000259" key="4">
    <source>
        <dbReference type="SMART" id="SM00382"/>
    </source>
</evidence>
<dbReference type="RefSeq" id="WP_044631755.1">
    <property type="nucleotide sequence ID" value="NZ_JTDW01000003.1"/>
</dbReference>
<evidence type="ECO:0000256" key="3">
    <source>
        <dbReference type="ARBA" id="ARBA00022840"/>
    </source>
</evidence>
<keyword evidence="3" id="KW-0067">ATP-binding</keyword>
<keyword evidence="6" id="KW-1185">Reference proteome</keyword>
<dbReference type="PATRIC" id="fig|1435349.4.peg.1833"/>
<dbReference type="Gene3D" id="3.40.50.300">
    <property type="entry name" value="P-loop containing nucleotide triphosphate hydrolases"/>
    <property type="match status" value="1"/>
</dbReference>
<evidence type="ECO:0000313" key="5">
    <source>
        <dbReference type="EMBL" id="KJD36441.1"/>
    </source>
</evidence>
<evidence type="ECO:0000313" key="6">
    <source>
        <dbReference type="Proteomes" id="UP000032578"/>
    </source>
</evidence>
<keyword evidence="2" id="KW-0547">Nucleotide-binding</keyword>
<accession>A0A0D7WBE9</accession>
<feature type="domain" description="AAA+ ATPase" evidence="4">
    <location>
        <begin position="136"/>
        <end position="268"/>
    </location>
</feature>
<dbReference type="SUPFAM" id="SSF52540">
    <property type="entry name" value="P-loop containing nucleoside triphosphate hydrolases"/>
    <property type="match status" value="1"/>
</dbReference>
<gene>
    <name evidence="5" type="ORF">PW52_04585</name>
</gene>
<dbReference type="Proteomes" id="UP000032578">
    <property type="component" value="Unassembled WGS sequence"/>
</dbReference>
<comment type="caution">
    <text evidence="5">The sequence shown here is derived from an EMBL/GenBank/DDBJ whole genome shotgun (WGS) entry which is preliminary data.</text>
</comment>
<dbReference type="InterPro" id="IPR003959">
    <property type="entry name" value="ATPase_AAA_core"/>
</dbReference>
<dbReference type="InterPro" id="IPR050221">
    <property type="entry name" value="26S_Proteasome_ATPase"/>
</dbReference>
<protein>
    <submittedName>
        <fullName evidence="5">ATPase AAA</fullName>
    </submittedName>
</protein>
<comment type="similarity">
    <text evidence="1">Belongs to the AAA ATPase family.</text>
</comment>
<dbReference type="SMART" id="SM00382">
    <property type="entry name" value="AAA"/>
    <property type="match status" value="1"/>
</dbReference>
<sequence length="395" mass="44466">MADNFNIIRALCRTALTNPSDALIHQVERLIKNLEKEGKKKEAKSLSALLASGKKDVHMSPSRIEKSFLHNRGESLTNNTVIPVDKETATPLAEVFFAEDLPTEMPVFDIKMEEVIISIINEWMKYDRLLEIDASPANSCLIYGVPGTGKTHLAKWISKEINIPIVLAKLDGLMSSFLGTTSRNIGNLFKFANRYNCVLLLDEFDAIAKLRNDPHEVGEVKRVVNTLLQNLDSRRGIGFTIGVTNHEGLLDPAIWRRFDVQIEIPRPTQKVMMELLKEFLKPIDLADSEMKFLTWCIEGASGADAKVLANWIKKSSILSDKTPMVDTMRKFALLNTGRVKDDKRNLFIGNDENLISTLIKDENYAFKQKDIASLFGMTQSSLSKLLSKQKEVENI</sequence>
<dbReference type="InterPro" id="IPR003593">
    <property type="entry name" value="AAA+_ATPase"/>
</dbReference>
<dbReference type="STRING" id="1435349.PW52_04585"/>
<dbReference type="Pfam" id="PF00004">
    <property type="entry name" value="AAA"/>
    <property type="match status" value="1"/>
</dbReference>